<protein>
    <submittedName>
        <fullName evidence="1">Uncharacterized protein</fullName>
    </submittedName>
</protein>
<keyword evidence="2" id="KW-1185">Reference proteome</keyword>
<sequence length="62" mass="6695">MSVLEAMHNTPRACSCATLRQIACLCPDGEQRGGATPPSSSSALLRLPLLHFITLTPSLRFR</sequence>
<organism evidence="1 2">
    <name type="scientific">Portunus trituberculatus</name>
    <name type="common">Swimming crab</name>
    <name type="synonym">Neptunus trituberculatus</name>
    <dbReference type="NCBI Taxonomy" id="210409"/>
    <lineage>
        <taxon>Eukaryota</taxon>
        <taxon>Metazoa</taxon>
        <taxon>Ecdysozoa</taxon>
        <taxon>Arthropoda</taxon>
        <taxon>Crustacea</taxon>
        <taxon>Multicrustacea</taxon>
        <taxon>Malacostraca</taxon>
        <taxon>Eumalacostraca</taxon>
        <taxon>Eucarida</taxon>
        <taxon>Decapoda</taxon>
        <taxon>Pleocyemata</taxon>
        <taxon>Brachyura</taxon>
        <taxon>Eubrachyura</taxon>
        <taxon>Portunoidea</taxon>
        <taxon>Portunidae</taxon>
        <taxon>Portuninae</taxon>
        <taxon>Portunus</taxon>
    </lineage>
</organism>
<evidence type="ECO:0000313" key="1">
    <source>
        <dbReference type="EMBL" id="MPD06552.1"/>
    </source>
</evidence>
<evidence type="ECO:0000313" key="2">
    <source>
        <dbReference type="Proteomes" id="UP000324222"/>
    </source>
</evidence>
<reference evidence="1 2" key="1">
    <citation type="submission" date="2019-05" db="EMBL/GenBank/DDBJ databases">
        <title>Another draft genome of Portunus trituberculatus and its Hox gene families provides insights of decapod evolution.</title>
        <authorList>
            <person name="Jeong J.-H."/>
            <person name="Song I."/>
            <person name="Kim S."/>
            <person name="Choi T."/>
            <person name="Kim D."/>
            <person name="Ryu S."/>
            <person name="Kim W."/>
        </authorList>
    </citation>
    <scope>NUCLEOTIDE SEQUENCE [LARGE SCALE GENOMIC DNA]</scope>
    <source>
        <tissue evidence="1">Muscle</tissue>
    </source>
</reference>
<dbReference type="Proteomes" id="UP000324222">
    <property type="component" value="Unassembled WGS sequence"/>
</dbReference>
<comment type="caution">
    <text evidence="1">The sequence shown here is derived from an EMBL/GenBank/DDBJ whole genome shotgun (WGS) entry which is preliminary data.</text>
</comment>
<dbReference type="AlphaFoldDB" id="A0A5B7K810"/>
<proteinExistence type="predicted"/>
<gene>
    <name evidence="1" type="ORF">E2C01_102368</name>
</gene>
<accession>A0A5B7K810</accession>
<dbReference type="EMBL" id="VSRR010151839">
    <property type="protein sequence ID" value="MPD06552.1"/>
    <property type="molecule type" value="Genomic_DNA"/>
</dbReference>
<name>A0A5B7K810_PORTR</name>